<evidence type="ECO:0000256" key="4">
    <source>
        <dbReference type="ARBA" id="ARBA00022853"/>
    </source>
</evidence>
<feature type="region of interest" description="Disordered" evidence="11">
    <location>
        <begin position="750"/>
        <end position="775"/>
    </location>
</feature>
<dbReference type="PANTHER" id="PTHR10694:SF113">
    <property type="entry name" value="PROTEIN JUMONJI"/>
    <property type="match status" value="1"/>
</dbReference>
<organism evidence="14 15">
    <name type="scientific">Dioscorea zingiberensis</name>
    <dbReference type="NCBI Taxonomy" id="325984"/>
    <lineage>
        <taxon>Eukaryota</taxon>
        <taxon>Viridiplantae</taxon>
        <taxon>Streptophyta</taxon>
        <taxon>Embryophyta</taxon>
        <taxon>Tracheophyta</taxon>
        <taxon>Spermatophyta</taxon>
        <taxon>Magnoliopsida</taxon>
        <taxon>Liliopsida</taxon>
        <taxon>Dioscoreales</taxon>
        <taxon>Dioscoreaceae</taxon>
        <taxon>Dioscorea</taxon>
    </lineage>
</organism>
<keyword evidence="9" id="KW-0804">Transcription</keyword>
<dbReference type="Gene3D" id="3.30.160.360">
    <property type="match status" value="1"/>
</dbReference>
<feature type="region of interest" description="Disordered" evidence="11">
    <location>
        <begin position="1012"/>
        <end position="1033"/>
    </location>
</feature>
<evidence type="ECO:0000313" key="14">
    <source>
        <dbReference type="EMBL" id="KAJ0966496.1"/>
    </source>
</evidence>
<dbReference type="EMBL" id="JAGGNH010000007">
    <property type="protein sequence ID" value="KAJ0966496.1"/>
    <property type="molecule type" value="Genomic_DNA"/>
</dbReference>
<evidence type="ECO:0000259" key="12">
    <source>
        <dbReference type="PROSITE" id="PS51183"/>
    </source>
</evidence>
<dbReference type="InterPro" id="IPR004198">
    <property type="entry name" value="Znf_C5HC2"/>
</dbReference>
<comment type="cofactor">
    <cofactor evidence="1">
        <name>Fe(2+)</name>
        <dbReference type="ChEBI" id="CHEBI:29033"/>
    </cofactor>
</comment>
<evidence type="ECO:0000256" key="7">
    <source>
        <dbReference type="ARBA" id="ARBA00023004"/>
    </source>
</evidence>
<dbReference type="InterPro" id="IPR003347">
    <property type="entry name" value="JmjC_dom"/>
</dbReference>
<dbReference type="Proteomes" id="UP001085076">
    <property type="component" value="Miscellaneous, Linkage group lg07"/>
</dbReference>
<comment type="caution">
    <text evidence="14">The sequence shown here is derived from an EMBL/GenBank/DDBJ whole genome shotgun (WGS) entry which is preliminary data.</text>
</comment>
<dbReference type="OrthoDB" id="1678912at2759"/>
<reference evidence="14" key="1">
    <citation type="submission" date="2021-03" db="EMBL/GenBank/DDBJ databases">
        <authorList>
            <person name="Li Z."/>
            <person name="Yang C."/>
        </authorList>
    </citation>
    <scope>NUCLEOTIDE SEQUENCE</scope>
    <source>
        <strain evidence="14">Dzin_1.0</strain>
        <tissue evidence="14">Leaf</tissue>
    </source>
</reference>
<protein>
    <recommendedName>
        <fullName evidence="16">Lysine-specific demethylase JMJ16</fullName>
    </recommendedName>
</protein>
<dbReference type="Pfam" id="PF02375">
    <property type="entry name" value="JmjN"/>
    <property type="match status" value="1"/>
</dbReference>
<dbReference type="SMART" id="SM00558">
    <property type="entry name" value="JmjC"/>
    <property type="match status" value="1"/>
</dbReference>
<dbReference type="PROSITE" id="PS51543">
    <property type="entry name" value="FYRC"/>
    <property type="match status" value="1"/>
</dbReference>
<feature type="compositionally biased region" description="Polar residues" evidence="11">
    <location>
        <begin position="948"/>
        <end position="964"/>
    </location>
</feature>
<evidence type="ECO:0000313" key="15">
    <source>
        <dbReference type="Proteomes" id="UP001085076"/>
    </source>
</evidence>
<accession>A0A9D5H7T1</accession>
<evidence type="ECO:0000256" key="10">
    <source>
        <dbReference type="ARBA" id="ARBA00023242"/>
    </source>
</evidence>
<keyword evidence="10" id="KW-0539">Nucleus</keyword>
<evidence type="ECO:0008006" key="16">
    <source>
        <dbReference type="Google" id="ProtNLM"/>
    </source>
</evidence>
<dbReference type="PROSITE" id="PS51184">
    <property type="entry name" value="JMJC"/>
    <property type="match status" value="1"/>
</dbReference>
<keyword evidence="4" id="KW-0156">Chromatin regulator</keyword>
<evidence type="ECO:0000256" key="8">
    <source>
        <dbReference type="ARBA" id="ARBA00023015"/>
    </source>
</evidence>
<dbReference type="InterPro" id="IPR003889">
    <property type="entry name" value="FYrich_C"/>
</dbReference>
<dbReference type="Pfam" id="PF02928">
    <property type="entry name" value="zf-C5HC2"/>
    <property type="match status" value="1"/>
</dbReference>
<dbReference type="GO" id="GO:0045814">
    <property type="term" value="P:negative regulation of gene expression, epigenetic"/>
    <property type="evidence" value="ECO:0007669"/>
    <property type="project" value="UniProtKB-ARBA"/>
</dbReference>
<feature type="domain" description="JmjN" evidence="12">
    <location>
        <begin position="143"/>
        <end position="184"/>
    </location>
</feature>
<evidence type="ECO:0000256" key="1">
    <source>
        <dbReference type="ARBA" id="ARBA00001954"/>
    </source>
</evidence>
<keyword evidence="5" id="KW-0223">Dioxygenase</keyword>
<name>A0A9D5H7T1_9LILI</name>
<keyword evidence="6" id="KW-0560">Oxidoreductase</keyword>
<keyword evidence="7" id="KW-0408">Iron</keyword>
<dbReference type="SMART" id="SM00541">
    <property type="entry name" value="FYRN"/>
    <property type="match status" value="1"/>
</dbReference>
<dbReference type="GO" id="GO:0046872">
    <property type="term" value="F:metal ion binding"/>
    <property type="evidence" value="ECO:0007669"/>
    <property type="project" value="UniProtKB-KW"/>
</dbReference>
<dbReference type="GO" id="GO:0034647">
    <property type="term" value="F:histone H3K4me/H3K4me2/H3K4me3 demethylase activity"/>
    <property type="evidence" value="ECO:0007669"/>
    <property type="project" value="TreeGrafter"/>
</dbReference>
<comment type="subcellular location">
    <subcellularLocation>
        <location evidence="2">Nucleus</location>
    </subcellularLocation>
</comment>
<evidence type="ECO:0000256" key="11">
    <source>
        <dbReference type="SAM" id="MobiDB-lite"/>
    </source>
</evidence>
<evidence type="ECO:0000256" key="9">
    <source>
        <dbReference type="ARBA" id="ARBA00023163"/>
    </source>
</evidence>
<keyword evidence="3" id="KW-0479">Metal-binding</keyword>
<feature type="compositionally biased region" description="Low complexity" evidence="11">
    <location>
        <begin position="1019"/>
        <end position="1029"/>
    </location>
</feature>
<evidence type="ECO:0000256" key="5">
    <source>
        <dbReference type="ARBA" id="ARBA00022964"/>
    </source>
</evidence>
<dbReference type="Gene3D" id="2.60.120.650">
    <property type="entry name" value="Cupin"/>
    <property type="match status" value="1"/>
</dbReference>
<dbReference type="Pfam" id="PF05965">
    <property type="entry name" value="FYRC"/>
    <property type="match status" value="1"/>
</dbReference>
<gene>
    <name evidence="14" type="ORF">J5N97_023413</name>
</gene>
<evidence type="ECO:0000259" key="13">
    <source>
        <dbReference type="PROSITE" id="PS51184"/>
    </source>
</evidence>
<dbReference type="PROSITE" id="PS51183">
    <property type="entry name" value="JMJN"/>
    <property type="match status" value="1"/>
</dbReference>
<sequence>MASAGTLMGEGHSGCVKVGSVQTPRVPPGFTSFSPFTLKRVREDDKNVARSSNSMWNQMDIDCSIFDNEKLKKSLHHRPWLNYSQLNDGLEGESESEPVVQGVPSVPSLPKGIIHGCVKCGNCQEVMARWRPENARIPILDDAPVFYPTEEEFKDQLQYISSIRLCAEPYGICRIVPPPSWRPPCPLKEKHVWENSKFPTRIQQLDKLQNHECVKRICGNHTIKSKRQKLWKSGPKFGYCAEHAVGVNKPGHHNNNARFGFEAGPCFTLESFQKYADDFKEQYFQTEDEDIDLGSRQWQPSTANIEGEYWRMVESPTEEIEVLYGADLDTEVFGSGFPKVSPASTDSKLDERYVKSCWNLNNASRLPGSVLAYESGNISGIQVPWLYIGMCFSSFCWHVEDHHLYSLNYLHWGAQKIWYGIPGRDALKLEAAMKKHLSYLFEEQPDLLHKLVTQFSPTLLKMEGVPIYRCVQNSGEFVLTFPRAYHSGFSCGFNCAEAVNIAPFDWLPHGQSAIELYREQRRKISISHDKLLLRAAAEAVRAQWDILLLGKDIADNSRLKDVCGLDSVLVKALKGRIELERLGREYLCCSSQSRKMTDSFIANTERECVVCHYDLHLTAVGCLCSPDRFTCLIHAKELCSCPWKTRFFLFRYEISELNVLVDALEGKSSAIHRWGISELGLSSSPYATKGETHVSELTIINPLCGTKGKEANSVNEGSSSSSELSEKTCMIQLSLLEEPNRKVYKALSSDDSTGTVGVHSPSCQHPEPIVEKPSPQARSLSGIVVGHIIQATEGQRSSDLKSSGLSGSLPCQEGVTTTSILQGSPVENSINSNVTVLAASKKIPADADVIILSDDENEGHEELARSMNQEWKNLEASPKLPKLDDNITFSGSEKVNTTEIPKSNTSETCQNDFDCLPNQYTDNRFSSSIFSAVKEQQKGQAQPEGLFTLSNPQMSTSNRTPSTIHNEEHTSLASPIVDATDQHIVNFARQSEKAQLSGGCLNCIGEGKELLSEGKESESSSTSSPSSLHRSGHLEKGPCMAKVVHGINCNVQPLEYGVVLAGKLWSSSQAIFPKGYKSRVQYLSILDPTQMCDYISEILDAGLLRPLFMVTPEQSPSEVFIHVSASKCWEMVRERVNNEISRLQRMGRFNLPSLQPPESIDGLKMFGLSSPAIMQAIEVMDHNRVCTEYWKAKATIPSISSSMTISRDYKQSPDGEKSIRDPSLPASNNMVFGGLLKKANPEELDVLYSLISADGAESVASPFEEATCSTEKKRSGEKGVIIIHTHIPISQKKQIHFQHNHSITNHQKLLQMPTF</sequence>
<evidence type="ECO:0000256" key="3">
    <source>
        <dbReference type="ARBA" id="ARBA00022723"/>
    </source>
</evidence>
<dbReference type="GO" id="GO:0005634">
    <property type="term" value="C:nucleus"/>
    <property type="evidence" value="ECO:0007669"/>
    <property type="project" value="UniProtKB-SubCell"/>
</dbReference>
<proteinExistence type="predicted"/>
<dbReference type="FunFam" id="3.30.160.360:FF:000005">
    <property type="entry name" value="Putative lysine-specific demethylase JMJ16"/>
    <property type="match status" value="1"/>
</dbReference>
<dbReference type="Pfam" id="PF05964">
    <property type="entry name" value="FYRN"/>
    <property type="match status" value="1"/>
</dbReference>
<dbReference type="GO" id="GO:0000785">
    <property type="term" value="C:chromatin"/>
    <property type="evidence" value="ECO:0007669"/>
    <property type="project" value="TreeGrafter"/>
</dbReference>
<dbReference type="SUPFAM" id="SSF51197">
    <property type="entry name" value="Clavaminate synthase-like"/>
    <property type="match status" value="1"/>
</dbReference>
<dbReference type="InterPro" id="IPR003349">
    <property type="entry name" value="JmjN"/>
</dbReference>
<evidence type="ECO:0000256" key="6">
    <source>
        <dbReference type="ARBA" id="ARBA00023002"/>
    </source>
</evidence>
<dbReference type="SMART" id="SM00542">
    <property type="entry name" value="FYRC"/>
    <property type="match status" value="1"/>
</dbReference>
<feature type="region of interest" description="Disordered" evidence="11">
    <location>
        <begin position="939"/>
        <end position="964"/>
    </location>
</feature>
<dbReference type="InterPro" id="IPR003888">
    <property type="entry name" value="FYrich_N"/>
</dbReference>
<evidence type="ECO:0000256" key="2">
    <source>
        <dbReference type="ARBA" id="ARBA00004123"/>
    </source>
</evidence>
<feature type="domain" description="JmjC" evidence="13">
    <location>
        <begin position="355"/>
        <end position="518"/>
    </location>
</feature>
<dbReference type="Pfam" id="PF02373">
    <property type="entry name" value="JmjC"/>
    <property type="match status" value="1"/>
</dbReference>
<dbReference type="PANTHER" id="PTHR10694">
    <property type="entry name" value="LYSINE-SPECIFIC DEMETHYLASE"/>
    <property type="match status" value="1"/>
</dbReference>
<keyword evidence="15" id="KW-1185">Reference proteome</keyword>
<dbReference type="SMART" id="SM00545">
    <property type="entry name" value="JmjN"/>
    <property type="match status" value="1"/>
</dbReference>
<reference evidence="14" key="2">
    <citation type="journal article" date="2022" name="Hortic Res">
        <title>The genome of Dioscorea zingiberensis sheds light on the biosynthesis, origin and evolution of the medicinally important diosgenin saponins.</title>
        <authorList>
            <person name="Li Y."/>
            <person name="Tan C."/>
            <person name="Li Z."/>
            <person name="Guo J."/>
            <person name="Li S."/>
            <person name="Chen X."/>
            <person name="Wang C."/>
            <person name="Dai X."/>
            <person name="Yang H."/>
            <person name="Song W."/>
            <person name="Hou L."/>
            <person name="Xu J."/>
            <person name="Tong Z."/>
            <person name="Xu A."/>
            <person name="Yuan X."/>
            <person name="Wang W."/>
            <person name="Yang Q."/>
            <person name="Chen L."/>
            <person name="Sun Z."/>
            <person name="Wang K."/>
            <person name="Pan B."/>
            <person name="Chen J."/>
            <person name="Bao Y."/>
            <person name="Liu F."/>
            <person name="Qi X."/>
            <person name="Gang D.R."/>
            <person name="Wen J."/>
            <person name="Li J."/>
        </authorList>
    </citation>
    <scope>NUCLEOTIDE SEQUENCE</scope>
    <source>
        <strain evidence="14">Dzin_1.0</strain>
    </source>
</reference>
<keyword evidence="8" id="KW-0805">Transcription regulation</keyword>
<dbReference type="PROSITE" id="PS51542">
    <property type="entry name" value="FYRN"/>
    <property type="match status" value="1"/>
</dbReference>